<keyword evidence="1" id="KW-1133">Transmembrane helix</keyword>
<evidence type="ECO:0000313" key="2">
    <source>
        <dbReference type="EMBL" id="PRY30831.1"/>
    </source>
</evidence>
<dbReference type="EMBL" id="PVZG01000004">
    <property type="protein sequence ID" value="PRY30831.1"/>
    <property type="molecule type" value="Genomic_DNA"/>
</dbReference>
<dbReference type="InterPro" id="IPR039708">
    <property type="entry name" value="MT1774/Rv1733c-like"/>
</dbReference>
<keyword evidence="3" id="KW-1185">Reference proteome</keyword>
<keyword evidence="1" id="KW-0472">Membrane</keyword>
<dbReference type="PANTHER" id="PTHR42305:SF1">
    <property type="entry name" value="MEMBRANE PROTEIN RV1733C-RELATED"/>
    <property type="match status" value="1"/>
</dbReference>
<reference evidence="2 3" key="1">
    <citation type="submission" date="2018-03" db="EMBL/GenBank/DDBJ databases">
        <title>Genomic Encyclopedia of Archaeal and Bacterial Type Strains, Phase II (KMG-II): from individual species to whole genera.</title>
        <authorList>
            <person name="Goeker M."/>
        </authorList>
    </citation>
    <scope>NUCLEOTIDE SEQUENCE [LARGE SCALE GENOMIC DNA]</scope>
    <source>
        <strain evidence="2 3">DSM 45348</strain>
    </source>
</reference>
<protein>
    <submittedName>
        <fullName evidence="2">Uncharacterized protein</fullName>
    </submittedName>
</protein>
<accession>A0A2T0SBS5</accession>
<feature type="transmembrane region" description="Helical" evidence="1">
    <location>
        <begin position="147"/>
        <end position="169"/>
    </location>
</feature>
<feature type="transmembrane region" description="Helical" evidence="1">
    <location>
        <begin position="24"/>
        <end position="45"/>
    </location>
</feature>
<evidence type="ECO:0000313" key="3">
    <source>
        <dbReference type="Proteomes" id="UP000239209"/>
    </source>
</evidence>
<dbReference type="AlphaFoldDB" id="A0A2T0SBS5"/>
<comment type="caution">
    <text evidence="2">The sequence shown here is derived from an EMBL/GenBank/DDBJ whole genome shotgun (WGS) entry which is preliminary data.</text>
</comment>
<gene>
    <name evidence="2" type="ORF">CLV70_104383</name>
</gene>
<dbReference type="RefSeq" id="WP_146164035.1">
    <property type="nucleotide sequence ID" value="NZ_PVZG01000004.1"/>
</dbReference>
<sequence>MLGKRTTRPMPWTRAPLRRGSDRIQAWMTLGLAMVILLAGPWVAWRAGSMAYGADVRANAWEKQHHRPAVAVLVQDAPNLVYAAGEAPPLPTDVSVLARWSGPDGVDRSGAVPVPAGMPAGSTVPVWIDEHGDLVRPPRRRNAGVDASAAALLAVAVLVALLAGVRRIVVRRLDRRRLRSWEAEWMMVGPRWSRR</sequence>
<proteinExistence type="predicted"/>
<evidence type="ECO:0000256" key="1">
    <source>
        <dbReference type="SAM" id="Phobius"/>
    </source>
</evidence>
<keyword evidence="1" id="KW-0812">Transmembrane</keyword>
<name>A0A2T0SBS5_9ACTN</name>
<dbReference type="Proteomes" id="UP000239209">
    <property type="component" value="Unassembled WGS sequence"/>
</dbReference>
<dbReference type="PANTHER" id="PTHR42305">
    <property type="entry name" value="MEMBRANE PROTEIN RV1733C-RELATED"/>
    <property type="match status" value="1"/>
</dbReference>
<organism evidence="2 3">
    <name type="scientific">Pseudosporangium ferrugineum</name>
    <dbReference type="NCBI Taxonomy" id="439699"/>
    <lineage>
        <taxon>Bacteria</taxon>
        <taxon>Bacillati</taxon>
        <taxon>Actinomycetota</taxon>
        <taxon>Actinomycetes</taxon>
        <taxon>Micromonosporales</taxon>
        <taxon>Micromonosporaceae</taxon>
        <taxon>Pseudosporangium</taxon>
    </lineage>
</organism>